<evidence type="ECO:0000313" key="3">
    <source>
        <dbReference type="Proteomes" id="UP001054821"/>
    </source>
</evidence>
<proteinExistence type="predicted"/>
<feature type="region of interest" description="Disordered" evidence="1">
    <location>
        <begin position="1"/>
        <end position="35"/>
    </location>
</feature>
<evidence type="ECO:0000313" key="2">
    <source>
        <dbReference type="EMBL" id="KAI5323560.1"/>
    </source>
</evidence>
<sequence>MVGSKSTRSKTAATKKLAIDPNYQDGMASSHPPALLPLSRIEPQSCDSLSCPVSESTIPAHHTVPPLDHLTAASEPTVEPVAQPHGHLARAP</sequence>
<name>A0AAD4YW36_PRUDU</name>
<protein>
    <submittedName>
        <fullName evidence="2">Uncharacterized protein</fullName>
    </submittedName>
</protein>
<evidence type="ECO:0000256" key="1">
    <source>
        <dbReference type="SAM" id="MobiDB-lite"/>
    </source>
</evidence>
<accession>A0AAD4YW36</accession>
<reference evidence="2 3" key="1">
    <citation type="journal article" date="2022" name="G3 (Bethesda)">
        <title>Whole-genome sequence and methylome profiling of the almond [Prunus dulcis (Mill.) D.A. Webb] cultivar 'Nonpareil'.</title>
        <authorList>
            <person name="D'Amico-Willman K.M."/>
            <person name="Ouma W.Z."/>
            <person name="Meulia T."/>
            <person name="Sideli G.M."/>
            <person name="Gradziel T.M."/>
            <person name="Fresnedo-Ramirez J."/>
        </authorList>
    </citation>
    <scope>NUCLEOTIDE SEQUENCE [LARGE SCALE GENOMIC DNA]</scope>
    <source>
        <strain evidence="2">Clone GOH B32 T37-40</strain>
    </source>
</reference>
<dbReference type="AlphaFoldDB" id="A0AAD4YW36"/>
<feature type="compositionally biased region" description="Low complexity" evidence="1">
    <location>
        <begin position="1"/>
        <end position="16"/>
    </location>
</feature>
<organism evidence="2 3">
    <name type="scientific">Prunus dulcis</name>
    <name type="common">Almond</name>
    <name type="synonym">Amygdalus dulcis</name>
    <dbReference type="NCBI Taxonomy" id="3755"/>
    <lineage>
        <taxon>Eukaryota</taxon>
        <taxon>Viridiplantae</taxon>
        <taxon>Streptophyta</taxon>
        <taxon>Embryophyta</taxon>
        <taxon>Tracheophyta</taxon>
        <taxon>Spermatophyta</taxon>
        <taxon>Magnoliopsida</taxon>
        <taxon>eudicotyledons</taxon>
        <taxon>Gunneridae</taxon>
        <taxon>Pentapetalae</taxon>
        <taxon>rosids</taxon>
        <taxon>fabids</taxon>
        <taxon>Rosales</taxon>
        <taxon>Rosaceae</taxon>
        <taxon>Amygdaloideae</taxon>
        <taxon>Amygdaleae</taxon>
        <taxon>Prunus</taxon>
    </lineage>
</organism>
<gene>
    <name evidence="2" type="ORF">L3X38_032632</name>
</gene>
<comment type="caution">
    <text evidence="2">The sequence shown here is derived from an EMBL/GenBank/DDBJ whole genome shotgun (WGS) entry which is preliminary data.</text>
</comment>
<dbReference type="EMBL" id="JAJFAZ020000006">
    <property type="protein sequence ID" value="KAI5323560.1"/>
    <property type="molecule type" value="Genomic_DNA"/>
</dbReference>
<keyword evidence="3" id="KW-1185">Reference proteome</keyword>
<dbReference type="Proteomes" id="UP001054821">
    <property type="component" value="Chromosome 6"/>
</dbReference>